<feature type="compositionally biased region" description="Basic and acidic residues" evidence="1">
    <location>
        <begin position="196"/>
        <end position="205"/>
    </location>
</feature>
<dbReference type="AlphaFoldDB" id="A0A5C6RI00"/>
<feature type="signal peptide" evidence="2">
    <location>
        <begin position="1"/>
        <end position="24"/>
    </location>
</feature>
<feature type="region of interest" description="Disordered" evidence="1">
    <location>
        <begin position="196"/>
        <end position="226"/>
    </location>
</feature>
<name>A0A5C6RI00_9BACT</name>
<feature type="domain" description="SPOR" evidence="3">
    <location>
        <begin position="45"/>
        <end position="90"/>
    </location>
</feature>
<evidence type="ECO:0000256" key="1">
    <source>
        <dbReference type="SAM" id="MobiDB-lite"/>
    </source>
</evidence>
<evidence type="ECO:0000259" key="3">
    <source>
        <dbReference type="Pfam" id="PF05036"/>
    </source>
</evidence>
<dbReference type="Proteomes" id="UP000321580">
    <property type="component" value="Unassembled WGS sequence"/>
</dbReference>
<evidence type="ECO:0000313" key="4">
    <source>
        <dbReference type="EMBL" id="TXB61674.1"/>
    </source>
</evidence>
<organism evidence="4 5">
    <name type="scientific">Phaeodactylibacter luteus</name>
    <dbReference type="NCBI Taxonomy" id="1564516"/>
    <lineage>
        <taxon>Bacteria</taxon>
        <taxon>Pseudomonadati</taxon>
        <taxon>Bacteroidota</taxon>
        <taxon>Saprospiria</taxon>
        <taxon>Saprospirales</taxon>
        <taxon>Haliscomenobacteraceae</taxon>
        <taxon>Phaeodactylibacter</taxon>
    </lineage>
</organism>
<comment type="caution">
    <text evidence="4">The sequence shown here is derived from an EMBL/GenBank/DDBJ whole genome shotgun (WGS) entry which is preliminary data.</text>
</comment>
<evidence type="ECO:0000256" key="2">
    <source>
        <dbReference type="SAM" id="SignalP"/>
    </source>
</evidence>
<proteinExistence type="predicted"/>
<dbReference type="RefSeq" id="WP_147168961.1">
    <property type="nucleotide sequence ID" value="NZ_VOOR01000049.1"/>
</dbReference>
<dbReference type="EMBL" id="VOOR01000049">
    <property type="protein sequence ID" value="TXB61674.1"/>
    <property type="molecule type" value="Genomic_DNA"/>
</dbReference>
<feature type="chain" id="PRO_5022687120" evidence="2">
    <location>
        <begin position="25"/>
        <end position="606"/>
    </location>
</feature>
<protein>
    <submittedName>
        <fullName evidence="4">SPOR domain-containing protein</fullName>
    </submittedName>
</protein>
<dbReference type="GO" id="GO:0042834">
    <property type="term" value="F:peptidoglycan binding"/>
    <property type="evidence" value="ECO:0007669"/>
    <property type="project" value="InterPro"/>
</dbReference>
<accession>A0A5C6RI00</accession>
<evidence type="ECO:0000313" key="5">
    <source>
        <dbReference type="Proteomes" id="UP000321580"/>
    </source>
</evidence>
<keyword evidence="2" id="KW-0732">Signal</keyword>
<reference evidence="4 5" key="1">
    <citation type="submission" date="2019-08" db="EMBL/GenBank/DDBJ databases">
        <title>Genome of Phaeodactylibacter luteus.</title>
        <authorList>
            <person name="Bowman J.P."/>
        </authorList>
    </citation>
    <scope>NUCLEOTIDE SEQUENCE [LARGE SCALE GENOMIC DNA]</scope>
    <source>
        <strain evidence="4 5">KCTC 42180</strain>
    </source>
</reference>
<dbReference type="OrthoDB" id="1492243at2"/>
<keyword evidence="5" id="KW-1185">Reference proteome</keyword>
<dbReference type="Gene3D" id="3.30.70.1070">
    <property type="entry name" value="Sporulation related repeat"/>
    <property type="match status" value="1"/>
</dbReference>
<dbReference type="InterPro" id="IPR036680">
    <property type="entry name" value="SPOR-like_sf"/>
</dbReference>
<gene>
    <name evidence="4" type="ORF">FRY97_17995</name>
</gene>
<dbReference type="InterPro" id="IPR007730">
    <property type="entry name" value="SPOR-like_dom"/>
</dbReference>
<dbReference type="Pfam" id="PF05036">
    <property type="entry name" value="SPOR"/>
    <property type="match status" value="1"/>
</dbReference>
<sequence length="606" mass="65952">MKKLWHLFSLILLTSIAAYGQADAFYTVQVGTFIDAKPEDFTGLREVGFVHAAELGSNLVEVYVGGFDNREAAEAMADQARQKGYANAFVQERPIDPNTPAAIIQFATRQVDRPIQWENLAAAGPLFGILNGNLIKVATGPFTSEEAAKRALPAIRGLGYRDAFVKTVSSSSLLPLTSFETGVKKPLIPIAMEEETTAKSVDERPQGYGSTTGGRLPNGNEPQPTGMLRPASAEAYLEATPEPQETVVPNIPSTYDYAAGKSVPQTGFAAEAAMDLPAIDGSVKRTSVLELQKILKSAKAYTGSLDGYYGPGTAAGYEKYVAGSRTLQRYQVLAEYAPLPGQEGAAGQLQEAVNEMGYNTAAAARLDQFADDPLAKAYQAYQLFLNFGPGQEVNQLLNTAIQGAFNGKRLSGLPFDPTSTYAYQDMGQVILHLHYVHAAPATEEAAPCWLMARHPQETGAAYEALAPQVGKALRLEGCGQFDSWPEARVLVSIAADLNDTQAFNASRLQQAATERARLYLAPQALNEEEQKGVEKWHQNLINGLNSWSVRDPLNERLSAAFKAMYFQTQVRLEDYFMDKGFDRKKAQGLALATLHTLVAYHMERFV</sequence>